<proteinExistence type="predicted"/>
<evidence type="ECO:0000313" key="1">
    <source>
        <dbReference type="EMBL" id="MFD1309292.1"/>
    </source>
</evidence>
<evidence type="ECO:0000313" key="2">
    <source>
        <dbReference type="Proteomes" id="UP001597058"/>
    </source>
</evidence>
<organism evidence="1 2">
    <name type="scientific">Streptomyces kaempferi</name>
    <dbReference type="NCBI Taxonomy" id="333725"/>
    <lineage>
        <taxon>Bacteria</taxon>
        <taxon>Bacillati</taxon>
        <taxon>Actinomycetota</taxon>
        <taxon>Actinomycetes</taxon>
        <taxon>Kitasatosporales</taxon>
        <taxon>Streptomycetaceae</taxon>
        <taxon>Streptomyces</taxon>
    </lineage>
</organism>
<gene>
    <name evidence="1" type="ORF">ACFQ5X_25965</name>
</gene>
<keyword evidence="2" id="KW-1185">Reference proteome</keyword>
<sequence>MTQMFDVRDGLEHVRADREAAWRFVRDFAHAWMEPLIDGDGFTVEDLAAAEERLGVSLPTALGEMYRLLGRRRDLTSNHDQLLHPDQLYIDARGEALVFREENQGACSWGVLLKDLDQADPEVHVMPDLADRQAQRWEPWMERLSWMAVEMVLAESLHAPQHLSDFLYEPDPACTRIVEESCERLPFPAYPARGFGGTRWFLGADVLLRDEEGCVFVRARTEEALEAVRSLLPGGWLNG</sequence>
<comment type="caution">
    <text evidence="1">The sequence shown here is derived from an EMBL/GenBank/DDBJ whole genome shotgun (WGS) entry which is preliminary data.</text>
</comment>
<dbReference type="EMBL" id="JBHTMM010000036">
    <property type="protein sequence ID" value="MFD1309292.1"/>
    <property type="molecule type" value="Genomic_DNA"/>
</dbReference>
<name>A0ABW3XJ28_9ACTN</name>
<accession>A0ABW3XJ28</accession>
<protein>
    <submittedName>
        <fullName evidence="1">SMI1/KNR4 family protein</fullName>
    </submittedName>
</protein>
<dbReference type="RefSeq" id="WP_381232732.1">
    <property type="nucleotide sequence ID" value="NZ_JBHSKH010000003.1"/>
</dbReference>
<dbReference type="Proteomes" id="UP001597058">
    <property type="component" value="Unassembled WGS sequence"/>
</dbReference>
<reference evidence="2" key="1">
    <citation type="journal article" date="2019" name="Int. J. Syst. Evol. Microbiol.">
        <title>The Global Catalogue of Microorganisms (GCM) 10K type strain sequencing project: providing services to taxonomists for standard genome sequencing and annotation.</title>
        <authorList>
            <consortium name="The Broad Institute Genomics Platform"/>
            <consortium name="The Broad Institute Genome Sequencing Center for Infectious Disease"/>
            <person name="Wu L."/>
            <person name="Ma J."/>
        </authorList>
    </citation>
    <scope>NUCLEOTIDE SEQUENCE [LARGE SCALE GENOMIC DNA]</scope>
    <source>
        <strain evidence="2">CGMCC 4.7020</strain>
    </source>
</reference>